<dbReference type="SUPFAM" id="SSF52540">
    <property type="entry name" value="P-loop containing nucleoside triphosphate hydrolases"/>
    <property type="match status" value="1"/>
</dbReference>
<protein>
    <recommendedName>
        <fullName evidence="11">Elongation factor 1 alpha-like protein</fullName>
    </recommendedName>
</protein>
<organism evidence="14 15">
    <name type="scientific">Trichomonascus ciferrii</name>
    <dbReference type="NCBI Taxonomy" id="44093"/>
    <lineage>
        <taxon>Eukaryota</taxon>
        <taxon>Fungi</taxon>
        <taxon>Dikarya</taxon>
        <taxon>Ascomycota</taxon>
        <taxon>Saccharomycotina</taxon>
        <taxon>Dipodascomycetes</taxon>
        <taxon>Dipodascales</taxon>
        <taxon>Trichomonascaceae</taxon>
        <taxon>Trichomonascus</taxon>
        <taxon>Trichomonascus ciferrii complex</taxon>
    </lineage>
</organism>
<evidence type="ECO:0000259" key="13">
    <source>
        <dbReference type="PROSITE" id="PS51722"/>
    </source>
</evidence>
<dbReference type="Pfam" id="PF00009">
    <property type="entry name" value="GTP_EFTU"/>
    <property type="match status" value="1"/>
</dbReference>
<comment type="subunit">
    <text evidence="10">Component of the Dom34-Hbs1 complex, also named Pelota-HBS1L complex, composed of dom34 and hbs1.</text>
</comment>
<evidence type="ECO:0000256" key="6">
    <source>
        <dbReference type="ARBA" id="ARBA00022845"/>
    </source>
</evidence>
<evidence type="ECO:0000256" key="2">
    <source>
        <dbReference type="ARBA" id="ARBA00007249"/>
    </source>
</evidence>
<dbReference type="NCBIfam" id="TIGR00231">
    <property type="entry name" value="small_GTP"/>
    <property type="match status" value="1"/>
</dbReference>
<dbReference type="CDD" id="cd04093">
    <property type="entry name" value="HBS1_C_III"/>
    <property type="match status" value="1"/>
</dbReference>
<evidence type="ECO:0000256" key="9">
    <source>
        <dbReference type="ARBA" id="ARBA00049117"/>
    </source>
</evidence>
<feature type="compositionally biased region" description="Low complexity" evidence="12">
    <location>
        <begin position="113"/>
        <end position="169"/>
    </location>
</feature>
<keyword evidence="6" id="KW-0810">Translation regulation</keyword>
<dbReference type="GO" id="GO:0002184">
    <property type="term" value="P:cytoplasmic translational termination"/>
    <property type="evidence" value="ECO:0007669"/>
    <property type="project" value="UniProtKB-ARBA"/>
</dbReference>
<dbReference type="SUPFAM" id="SSF50447">
    <property type="entry name" value="Translation proteins"/>
    <property type="match status" value="1"/>
</dbReference>
<dbReference type="GO" id="GO:0005525">
    <property type="term" value="F:GTP binding"/>
    <property type="evidence" value="ECO:0007669"/>
    <property type="project" value="UniProtKB-KW"/>
</dbReference>
<dbReference type="InterPro" id="IPR000795">
    <property type="entry name" value="T_Tr_GTP-bd_dom"/>
</dbReference>
<evidence type="ECO:0000256" key="5">
    <source>
        <dbReference type="ARBA" id="ARBA00022801"/>
    </source>
</evidence>
<dbReference type="GO" id="GO:0005829">
    <property type="term" value="C:cytosol"/>
    <property type="evidence" value="ECO:0007669"/>
    <property type="project" value="GOC"/>
</dbReference>
<dbReference type="FunFam" id="2.40.30.10:FF:000020">
    <property type="entry name" value="Translation elongation factor EF-1"/>
    <property type="match status" value="1"/>
</dbReference>
<gene>
    <name evidence="14" type="ORF">TRICI_005517</name>
</gene>
<dbReference type="FunFam" id="3.40.50.300:FF:000204">
    <property type="entry name" value="Translation elongation factor Tu"/>
    <property type="match status" value="1"/>
</dbReference>
<comment type="subcellular location">
    <subcellularLocation>
        <location evidence="1">Cytoplasm</location>
    </subcellularLocation>
</comment>
<proteinExistence type="inferred from homology"/>
<dbReference type="Pfam" id="PF03144">
    <property type="entry name" value="GTP_EFTU_D2"/>
    <property type="match status" value="1"/>
</dbReference>
<dbReference type="Pfam" id="PF22594">
    <property type="entry name" value="GTP-eEF1A_C"/>
    <property type="match status" value="1"/>
</dbReference>
<comment type="catalytic activity">
    <reaction evidence="9">
        <text>GTP + H2O = GDP + phosphate + H(+)</text>
        <dbReference type="Rhea" id="RHEA:19669"/>
        <dbReference type="ChEBI" id="CHEBI:15377"/>
        <dbReference type="ChEBI" id="CHEBI:15378"/>
        <dbReference type="ChEBI" id="CHEBI:37565"/>
        <dbReference type="ChEBI" id="CHEBI:43474"/>
        <dbReference type="ChEBI" id="CHEBI:58189"/>
    </reaction>
    <physiologicalReaction direction="left-to-right" evidence="9">
        <dbReference type="Rhea" id="RHEA:19670"/>
    </physiologicalReaction>
</comment>
<feature type="compositionally biased region" description="Polar residues" evidence="12">
    <location>
        <begin position="194"/>
        <end position="203"/>
    </location>
</feature>
<name>A0A642USD9_9ASCO</name>
<evidence type="ECO:0000256" key="4">
    <source>
        <dbReference type="ARBA" id="ARBA00022741"/>
    </source>
</evidence>
<dbReference type="InterPro" id="IPR009001">
    <property type="entry name" value="Transl_elong_EF1A/Init_IF2_C"/>
</dbReference>
<evidence type="ECO:0000256" key="3">
    <source>
        <dbReference type="ARBA" id="ARBA00022490"/>
    </source>
</evidence>
<keyword evidence="3" id="KW-0963">Cytoplasm</keyword>
<keyword evidence="5" id="KW-0378">Hydrolase</keyword>
<evidence type="ECO:0000256" key="10">
    <source>
        <dbReference type="ARBA" id="ARBA00063537"/>
    </source>
</evidence>
<keyword evidence="15" id="KW-1185">Reference proteome</keyword>
<sequence>MTSSEGALGTGFAPKSLNTNRRLESLMIGLAEVKSMIGERKINDEDIKDALWHYDFDSQRAAKYVSDKYDKANKPKPKAKPAAPTAAKGMLKSTDPFDQNNDSKALSGEPIKSSKLASLAKSRTAGNDSNSNGNGNSNSGNGGASSKLAALAKSRSSQNESSGPSQSSSKLADLAKKNSAGTGGLKSVNLLGRLSSSGENSPAGSGGGSALEKLKQRRSEPPTPPSPSPSTITSTTDKVRKKPAPPALKKLPDIDFDYNVAVPEVVRGTPSSFGALFCDHSTNTRVSRVANTVYLPVDSTKVKEAFNKPSPDDVVLSAQEKGGFASNASATIEKDINNLSISSQGSSNTSTSSVKNVRKLDVDQELAKADIKPTINFVVIGHVDAGKSTLMGRLLYDSGAVDPKIIKKYEEESKLNGKGSFALAWVLDQTEEERRRGVTMDICVSSFETKDAKFTIVDAPGHKDFVPNMIAGSAQADFAVLVVDAATNAFESGFSLDGQTKEHAVLVRSLGVDSVVVAVNKLDTVDWQQERFDEIRIQLSEFLKKIGFKEQQVSFIPTSGLYGDNVATPSKTKNLSWYQGNTLLKQLELNNEKSEKKDHKKDLRIITSDVVKGANTTDMSVIGRVESGSIQVGEKVYISPSGKIAPVKSLMTNGEKKNWAVAGDNITANLGELEKDDALVGDVVCNLEAPIPSAKRFTCRVVVFDLKRPITLGTRFIVHRGRINAPAKISKIIATLDKSNGQVLKNKPRHLTSNQTAIVEVLLEDRAIPLEQFKASKELGRIVLRKDGSTMAAGVIDDIIE</sequence>
<feature type="domain" description="Tr-type G" evidence="13">
    <location>
        <begin position="372"/>
        <end position="595"/>
    </location>
</feature>
<evidence type="ECO:0000256" key="7">
    <source>
        <dbReference type="ARBA" id="ARBA00022917"/>
    </source>
</evidence>
<keyword evidence="4" id="KW-0547">Nucleotide-binding</keyword>
<comment type="similarity">
    <text evidence="2">Belongs to the TRAFAC class translation factor GTPase superfamily. Classic translation factor GTPase family. EF-Tu/EF-1A subfamily.</text>
</comment>
<dbReference type="PROSITE" id="PS51722">
    <property type="entry name" value="G_TR_2"/>
    <property type="match status" value="1"/>
</dbReference>
<dbReference type="InterPro" id="IPR054696">
    <property type="entry name" value="GTP-eEF1A_C"/>
</dbReference>
<evidence type="ECO:0000256" key="1">
    <source>
        <dbReference type="ARBA" id="ARBA00004496"/>
    </source>
</evidence>
<dbReference type="AlphaFoldDB" id="A0A642USD9"/>
<dbReference type="InterPro" id="IPR009000">
    <property type="entry name" value="Transl_B-barrel_sf"/>
</dbReference>
<dbReference type="SUPFAM" id="SSF50465">
    <property type="entry name" value="EF-Tu/eEF-1alpha/eIF2-gamma C-terminal domain"/>
    <property type="match status" value="1"/>
</dbReference>
<dbReference type="GO" id="GO:0006417">
    <property type="term" value="P:regulation of translation"/>
    <property type="evidence" value="ECO:0007669"/>
    <property type="project" value="UniProtKB-KW"/>
</dbReference>
<keyword evidence="7" id="KW-0648">Protein biosynthesis</keyword>
<dbReference type="FunFam" id="2.40.30.10:FF:000070">
    <property type="entry name" value="Translation elongation factor EF-1 subunit"/>
    <property type="match status" value="1"/>
</dbReference>
<dbReference type="GO" id="GO:0003924">
    <property type="term" value="F:GTPase activity"/>
    <property type="evidence" value="ECO:0007669"/>
    <property type="project" value="InterPro"/>
</dbReference>
<evidence type="ECO:0000313" key="15">
    <source>
        <dbReference type="Proteomes" id="UP000761534"/>
    </source>
</evidence>
<dbReference type="Proteomes" id="UP000761534">
    <property type="component" value="Unassembled WGS sequence"/>
</dbReference>
<dbReference type="Pfam" id="PF08938">
    <property type="entry name" value="HBS1_N"/>
    <property type="match status" value="1"/>
</dbReference>
<reference evidence="14" key="1">
    <citation type="journal article" date="2019" name="G3 (Bethesda)">
        <title>Genome Assemblies of Two Rare Opportunistic Yeast Pathogens: Diutina rugosa (syn. Candida rugosa) and Trichomonascus ciferrii (syn. Candida ciferrii).</title>
        <authorList>
            <person name="Mixao V."/>
            <person name="Saus E."/>
            <person name="Hansen A.P."/>
            <person name="Lass-Florl C."/>
            <person name="Gabaldon T."/>
        </authorList>
    </citation>
    <scope>NUCLEOTIDE SEQUENCE</scope>
    <source>
        <strain evidence="14">CBS 4856</strain>
    </source>
</reference>
<evidence type="ECO:0000256" key="12">
    <source>
        <dbReference type="SAM" id="MobiDB-lite"/>
    </source>
</evidence>
<dbReference type="Gene3D" id="3.40.50.300">
    <property type="entry name" value="P-loop containing nucleotide triphosphate hydrolases"/>
    <property type="match status" value="1"/>
</dbReference>
<dbReference type="InterPro" id="IPR004161">
    <property type="entry name" value="EFTu-like_2"/>
</dbReference>
<comment type="caution">
    <text evidence="14">The sequence shown here is derived from an EMBL/GenBank/DDBJ whole genome shotgun (WGS) entry which is preliminary data.</text>
</comment>
<evidence type="ECO:0000256" key="11">
    <source>
        <dbReference type="ARBA" id="ARBA00074866"/>
    </source>
</evidence>
<dbReference type="GO" id="GO:1990533">
    <property type="term" value="C:Dom34-Hbs1 complex"/>
    <property type="evidence" value="ECO:0007669"/>
    <property type="project" value="UniProtKB-ARBA"/>
</dbReference>
<feature type="region of interest" description="Disordered" evidence="12">
    <location>
        <begin position="67"/>
        <end position="251"/>
    </location>
</feature>
<dbReference type="InterPro" id="IPR050100">
    <property type="entry name" value="TRAFAC_GTPase_members"/>
</dbReference>
<dbReference type="OrthoDB" id="342024at2759"/>
<evidence type="ECO:0000313" key="14">
    <source>
        <dbReference type="EMBL" id="KAA8904291.1"/>
    </source>
</evidence>
<dbReference type="PRINTS" id="PR00315">
    <property type="entry name" value="ELONGATNFCT"/>
</dbReference>
<dbReference type="Gene3D" id="2.40.30.10">
    <property type="entry name" value="Translation factors"/>
    <property type="match status" value="2"/>
</dbReference>
<dbReference type="CDD" id="cd01883">
    <property type="entry name" value="EF1_alpha"/>
    <property type="match status" value="1"/>
</dbReference>
<dbReference type="InterPro" id="IPR015033">
    <property type="entry name" value="HBS1-like_N"/>
</dbReference>
<dbReference type="EMBL" id="SWFS01000431">
    <property type="protein sequence ID" value="KAA8904291.1"/>
    <property type="molecule type" value="Genomic_DNA"/>
</dbReference>
<evidence type="ECO:0000256" key="8">
    <source>
        <dbReference type="ARBA" id="ARBA00023134"/>
    </source>
</evidence>
<dbReference type="InterPro" id="IPR005225">
    <property type="entry name" value="Small_GTP-bd"/>
</dbReference>
<accession>A0A642USD9</accession>
<keyword evidence="8" id="KW-0342">GTP-binding</keyword>
<dbReference type="PANTHER" id="PTHR23115">
    <property type="entry name" value="TRANSLATION FACTOR"/>
    <property type="match status" value="1"/>
</dbReference>
<dbReference type="VEuPathDB" id="FungiDB:TRICI_005517"/>
<dbReference type="InterPro" id="IPR027417">
    <property type="entry name" value="P-loop_NTPase"/>
</dbReference>